<name>X1LB03_9ZZZZ</name>
<dbReference type="AlphaFoldDB" id="X1LB03"/>
<evidence type="ECO:0008006" key="7">
    <source>
        <dbReference type="Google" id="ProtNLM"/>
    </source>
</evidence>
<dbReference type="SUPFAM" id="SSF53041">
    <property type="entry name" value="Resolvase-like"/>
    <property type="match status" value="1"/>
</dbReference>
<evidence type="ECO:0000256" key="3">
    <source>
        <dbReference type="ARBA" id="ARBA00023172"/>
    </source>
</evidence>
<proteinExistence type="predicted"/>
<evidence type="ECO:0000259" key="5">
    <source>
        <dbReference type="PROSITE" id="PS51737"/>
    </source>
</evidence>
<dbReference type="InterPro" id="IPR036162">
    <property type="entry name" value="Resolvase-like_N_sf"/>
</dbReference>
<dbReference type="InterPro" id="IPR038109">
    <property type="entry name" value="DNA_bind_recomb_sf"/>
</dbReference>
<dbReference type="Pfam" id="PF07508">
    <property type="entry name" value="Recombinase"/>
    <property type="match status" value="1"/>
</dbReference>
<dbReference type="Gene3D" id="3.40.50.1390">
    <property type="entry name" value="Resolvase, N-terminal catalytic domain"/>
    <property type="match status" value="1"/>
</dbReference>
<dbReference type="InterPro" id="IPR006118">
    <property type="entry name" value="Recombinase_CS"/>
</dbReference>
<evidence type="ECO:0000313" key="6">
    <source>
        <dbReference type="EMBL" id="GAI03021.1"/>
    </source>
</evidence>
<evidence type="ECO:0000256" key="2">
    <source>
        <dbReference type="ARBA" id="ARBA00023125"/>
    </source>
</evidence>
<dbReference type="GO" id="GO:0015074">
    <property type="term" value="P:DNA integration"/>
    <property type="evidence" value="ECO:0007669"/>
    <property type="project" value="UniProtKB-KW"/>
</dbReference>
<feature type="domain" description="Recombinase" evidence="5">
    <location>
        <begin position="157"/>
        <end position="235"/>
    </location>
</feature>
<dbReference type="Gene3D" id="3.90.1750.20">
    <property type="entry name" value="Putative Large Serine Recombinase, Chain B, Domain 2"/>
    <property type="match status" value="1"/>
</dbReference>
<dbReference type="PANTHER" id="PTHR30461">
    <property type="entry name" value="DNA-INVERTASE FROM LAMBDOID PROPHAGE"/>
    <property type="match status" value="1"/>
</dbReference>
<evidence type="ECO:0000256" key="1">
    <source>
        <dbReference type="ARBA" id="ARBA00022908"/>
    </source>
</evidence>
<dbReference type="Pfam" id="PF00239">
    <property type="entry name" value="Resolvase"/>
    <property type="match status" value="1"/>
</dbReference>
<sequence>MKKVVGYIRVSTEEQAKNGLSLRSQESTIRTYVKLKKLSPVEIIADSGSGKSLDREGMRKLISLCEQGEVSHLIVYKMDRLTRKTRDLLELVEDVFVAKSVCFHSVSENVDTTGPLGKFFLTVMGALAQMERELIVERTKDALQEKKRNGEPLGPPALGFTAEDKKRVKNHQELEIVAYIKKLKRKRLSQRDIAKRLNEEGIRTKRGGNWHHSTIAKILKNPSYKGEVLSSKPQV</sequence>
<dbReference type="InterPro" id="IPR006119">
    <property type="entry name" value="Resolv_N"/>
</dbReference>
<organism evidence="6">
    <name type="scientific">marine sediment metagenome</name>
    <dbReference type="NCBI Taxonomy" id="412755"/>
    <lineage>
        <taxon>unclassified sequences</taxon>
        <taxon>metagenomes</taxon>
        <taxon>ecological metagenomes</taxon>
    </lineage>
</organism>
<dbReference type="InterPro" id="IPR050639">
    <property type="entry name" value="SSR_resolvase"/>
</dbReference>
<feature type="domain" description="Resolvase/invertase-type recombinase catalytic" evidence="4">
    <location>
        <begin position="3"/>
        <end position="150"/>
    </location>
</feature>
<dbReference type="GO" id="GO:0003677">
    <property type="term" value="F:DNA binding"/>
    <property type="evidence" value="ECO:0007669"/>
    <property type="project" value="UniProtKB-KW"/>
</dbReference>
<accession>X1LB03</accession>
<dbReference type="CDD" id="cd03768">
    <property type="entry name" value="SR_ResInv"/>
    <property type="match status" value="1"/>
</dbReference>
<dbReference type="PANTHER" id="PTHR30461:SF2">
    <property type="entry name" value="SERINE RECOMBINASE PINE-RELATED"/>
    <property type="match status" value="1"/>
</dbReference>
<gene>
    <name evidence="6" type="ORF">S06H3_18960</name>
</gene>
<dbReference type="PROSITE" id="PS51737">
    <property type="entry name" value="RECOMBINASE_DNA_BIND"/>
    <property type="match status" value="1"/>
</dbReference>
<reference evidence="6" key="1">
    <citation type="journal article" date="2014" name="Front. Microbiol.">
        <title>High frequency of phylogenetically diverse reductive dehalogenase-homologous genes in deep subseafloor sedimentary metagenomes.</title>
        <authorList>
            <person name="Kawai M."/>
            <person name="Futagami T."/>
            <person name="Toyoda A."/>
            <person name="Takaki Y."/>
            <person name="Nishi S."/>
            <person name="Hori S."/>
            <person name="Arai W."/>
            <person name="Tsubouchi T."/>
            <person name="Morono Y."/>
            <person name="Uchiyama I."/>
            <person name="Ito T."/>
            <person name="Fujiyama A."/>
            <person name="Inagaki F."/>
            <person name="Takami H."/>
        </authorList>
    </citation>
    <scope>NUCLEOTIDE SEQUENCE</scope>
    <source>
        <strain evidence="6">Expedition CK06-06</strain>
    </source>
</reference>
<dbReference type="PROSITE" id="PS51736">
    <property type="entry name" value="RECOMBINASES_3"/>
    <property type="match status" value="1"/>
</dbReference>
<keyword evidence="2" id="KW-0238">DNA-binding</keyword>
<comment type="caution">
    <text evidence="6">The sequence shown here is derived from an EMBL/GenBank/DDBJ whole genome shotgun (WGS) entry which is preliminary data.</text>
</comment>
<dbReference type="GO" id="GO:0000150">
    <property type="term" value="F:DNA strand exchange activity"/>
    <property type="evidence" value="ECO:0007669"/>
    <property type="project" value="InterPro"/>
</dbReference>
<dbReference type="InterPro" id="IPR011109">
    <property type="entry name" value="DNA_bind_recombinase_dom"/>
</dbReference>
<dbReference type="SMART" id="SM00857">
    <property type="entry name" value="Resolvase"/>
    <property type="match status" value="1"/>
</dbReference>
<keyword evidence="1" id="KW-0229">DNA integration</keyword>
<dbReference type="EMBL" id="BARV01009651">
    <property type="protein sequence ID" value="GAI03021.1"/>
    <property type="molecule type" value="Genomic_DNA"/>
</dbReference>
<evidence type="ECO:0000259" key="4">
    <source>
        <dbReference type="PROSITE" id="PS51736"/>
    </source>
</evidence>
<protein>
    <recommendedName>
        <fullName evidence="7">Resolvase/invertase-type recombinase catalytic domain-containing protein</fullName>
    </recommendedName>
</protein>
<keyword evidence="3" id="KW-0233">DNA recombination</keyword>
<dbReference type="PROSITE" id="PS00397">
    <property type="entry name" value="RECOMBINASES_1"/>
    <property type="match status" value="1"/>
</dbReference>